<comment type="caution">
    <text evidence="1">The sequence shown here is derived from an EMBL/GenBank/DDBJ whole genome shotgun (WGS) entry which is preliminary data.</text>
</comment>
<dbReference type="EMBL" id="JUIV01000001">
    <property type="protein sequence ID" value="RYJ40880.1"/>
    <property type="molecule type" value="Genomic_DNA"/>
</dbReference>
<organism evidence="1 2">
    <name type="scientific">Flavobacterium anhuiense</name>
    <dbReference type="NCBI Taxonomy" id="459526"/>
    <lineage>
        <taxon>Bacteria</taxon>
        <taxon>Pseudomonadati</taxon>
        <taxon>Bacteroidota</taxon>
        <taxon>Flavobacteriia</taxon>
        <taxon>Flavobacteriales</taxon>
        <taxon>Flavobacteriaceae</taxon>
        <taxon>Flavobacterium</taxon>
    </lineage>
</organism>
<gene>
    <name evidence="1" type="ORF">NU08_0317</name>
</gene>
<accession>A0A444W4T3</accession>
<evidence type="ECO:0000313" key="2">
    <source>
        <dbReference type="Proteomes" id="UP000290433"/>
    </source>
</evidence>
<evidence type="ECO:0000313" key="1">
    <source>
        <dbReference type="EMBL" id="RYJ40880.1"/>
    </source>
</evidence>
<sequence>MAIFLGLSFQNLSKTESGLYTKNLTDSQNLLGLLLTNLT</sequence>
<name>A0A444W4T3_9FLAO</name>
<dbReference type="Proteomes" id="UP000290433">
    <property type="component" value="Unassembled WGS sequence"/>
</dbReference>
<proteinExistence type="predicted"/>
<protein>
    <submittedName>
        <fullName evidence="1">Uncharacterized protein</fullName>
    </submittedName>
</protein>
<reference evidence="1 2" key="1">
    <citation type="submission" date="2014-12" db="EMBL/GenBank/DDBJ databases">
        <title>Genome sequence of Flavobacterium anhuiense RCM74.</title>
        <authorList>
            <person name="Kim J.F."/>
            <person name="Song J.Y."/>
            <person name="Kwak M.-J."/>
            <person name="Lee S.-W."/>
        </authorList>
    </citation>
    <scope>NUCLEOTIDE SEQUENCE [LARGE SCALE GENOMIC DNA]</scope>
    <source>
        <strain evidence="1 2">RCM74</strain>
    </source>
</reference>
<dbReference type="AlphaFoldDB" id="A0A444W4T3"/>